<dbReference type="GO" id="GO:0050660">
    <property type="term" value="F:flavin adenine dinucleotide binding"/>
    <property type="evidence" value="ECO:0007669"/>
    <property type="project" value="TreeGrafter"/>
</dbReference>
<comment type="caution">
    <text evidence="2">The sequence shown here is derived from an EMBL/GenBank/DDBJ whole genome shotgun (WGS) entry which is preliminary data.</text>
</comment>
<dbReference type="Proteomes" id="UP001303473">
    <property type="component" value="Unassembled WGS sequence"/>
</dbReference>
<accession>A0AAN6S473</accession>
<dbReference type="PANTHER" id="PTHR43539">
    <property type="entry name" value="FLAVIN-BINDING MONOOXYGENASE-LIKE PROTEIN (AFU_ORTHOLOGUE AFUA_4G09220)"/>
    <property type="match status" value="1"/>
</dbReference>
<dbReference type="InterPro" id="IPR050982">
    <property type="entry name" value="Auxin_biosynth/cation_transpt"/>
</dbReference>
<gene>
    <name evidence="2" type="ORF">QBC46DRAFT_459705</name>
</gene>
<dbReference type="InterPro" id="IPR036188">
    <property type="entry name" value="FAD/NAD-bd_sf"/>
</dbReference>
<dbReference type="AlphaFoldDB" id="A0AAN6S473"/>
<sequence>MVAVADSEHVEYPPRADLRKDVYKPLPAVSVSVVGLDDDKQRVQQIAGDFIQQQLNAALRDGSSDKLKGCFLAGNESPAYWRDQLALTYHWRTFTGQAAIAAAFMGLEKLRGIVGGGVQMVEGSANYVVAAPTLKWIDCAFTFKTASPAASCGGRLILLPQPHPTGNNKTPEYEWKIWQLCTWLDSFDAYPEDASLLTSPRQDLSGSEINTEVFILGAGNAGLILAARLKALGVASLIADRNAQAGDNWALRYDNLQFHVPKLYCDTPYLPYPEDVPQLPRKSDLSGHMRNYAAHFHLNILHSSTVFSTTYNTEAKLWTVRLNAPHGEVTVTAKHFVQATGIGSTQPYVPTLSNPDSVYRGVAMHSVGFKNAALLKQSGVESVVVVGSANTAFDVIEDCCHAGLQTTMIARSPTYMFPWQYALNPAGLGIYEHMPVEVADSLTMTGPTGVGGQMLRGLHASLASAEPDRYKKLREAGYPVMDSTYPDGDLMFHIVERAGGHVNEIGEALDMIVDGRVKVKGGVEPVAYTEEGLKLSDGSEVNADAILWCTGFADRNIKKVIAGMLGDNEGVTDDEGMILGAREIADRMDATWGIDNEGEIRGMWKRHLKMENFWVVGGTAAMHRYCSRFAALQIKAQLEGILPEAYRYIPEV</sequence>
<evidence type="ECO:0000313" key="2">
    <source>
        <dbReference type="EMBL" id="KAK3939378.1"/>
    </source>
</evidence>
<protein>
    <submittedName>
        <fullName evidence="2">Uncharacterized protein</fullName>
    </submittedName>
</protein>
<evidence type="ECO:0000313" key="3">
    <source>
        <dbReference type="Proteomes" id="UP001303473"/>
    </source>
</evidence>
<proteinExistence type="predicted"/>
<dbReference type="Pfam" id="PF13738">
    <property type="entry name" value="Pyr_redox_3"/>
    <property type="match status" value="1"/>
</dbReference>
<dbReference type="EMBL" id="MU853812">
    <property type="protein sequence ID" value="KAK3939378.1"/>
    <property type="molecule type" value="Genomic_DNA"/>
</dbReference>
<evidence type="ECO:0000256" key="1">
    <source>
        <dbReference type="ARBA" id="ARBA00023002"/>
    </source>
</evidence>
<organism evidence="2 3">
    <name type="scientific">Diplogelasinospora grovesii</name>
    <dbReference type="NCBI Taxonomy" id="303347"/>
    <lineage>
        <taxon>Eukaryota</taxon>
        <taxon>Fungi</taxon>
        <taxon>Dikarya</taxon>
        <taxon>Ascomycota</taxon>
        <taxon>Pezizomycotina</taxon>
        <taxon>Sordariomycetes</taxon>
        <taxon>Sordariomycetidae</taxon>
        <taxon>Sordariales</taxon>
        <taxon>Diplogelasinosporaceae</taxon>
        <taxon>Diplogelasinospora</taxon>
    </lineage>
</organism>
<keyword evidence="3" id="KW-1185">Reference proteome</keyword>
<dbReference type="PANTHER" id="PTHR43539:SF68">
    <property type="entry name" value="FLAVIN-BINDING MONOOXYGENASE-LIKE PROTEIN (AFU_ORTHOLOGUE AFUA_4G09220)"/>
    <property type="match status" value="1"/>
</dbReference>
<dbReference type="GO" id="GO:0004497">
    <property type="term" value="F:monooxygenase activity"/>
    <property type="evidence" value="ECO:0007669"/>
    <property type="project" value="TreeGrafter"/>
</dbReference>
<reference evidence="3" key="1">
    <citation type="journal article" date="2023" name="Mol. Phylogenet. Evol.">
        <title>Genome-scale phylogeny and comparative genomics of the fungal order Sordariales.</title>
        <authorList>
            <person name="Hensen N."/>
            <person name="Bonometti L."/>
            <person name="Westerberg I."/>
            <person name="Brannstrom I.O."/>
            <person name="Guillou S."/>
            <person name="Cros-Aarteil S."/>
            <person name="Calhoun S."/>
            <person name="Haridas S."/>
            <person name="Kuo A."/>
            <person name="Mondo S."/>
            <person name="Pangilinan J."/>
            <person name="Riley R."/>
            <person name="LaButti K."/>
            <person name="Andreopoulos B."/>
            <person name="Lipzen A."/>
            <person name="Chen C."/>
            <person name="Yan M."/>
            <person name="Daum C."/>
            <person name="Ng V."/>
            <person name="Clum A."/>
            <person name="Steindorff A."/>
            <person name="Ohm R.A."/>
            <person name="Martin F."/>
            <person name="Silar P."/>
            <person name="Natvig D.O."/>
            <person name="Lalanne C."/>
            <person name="Gautier V."/>
            <person name="Ament-Velasquez S.L."/>
            <person name="Kruys A."/>
            <person name="Hutchinson M.I."/>
            <person name="Powell A.J."/>
            <person name="Barry K."/>
            <person name="Miller A.N."/>
            <person name="Grigoriev I.V."/>
            <person name="Debuchy R."/>
            <person name="Gladieux P."/>
            <person name="Hiltunen Thoren M."/>
            <person name="Johannesson H."/>
        </authorList>
    </citation>
    <scope>NUCLEOTIDE SEQUENCE [LARGE SCALE GENOMIC DNA]</scope>
    <source>
        <strain evidence="3">CBS 340.73</strain>
    </source>
</reference>
<name>A0AAN6S473_9PEZI</name>
<dbReference type="SUPFAM" id="SSF51905">
    <property type="entry name" value="FAD/NAD(P)-binding domain"/>
    <property type="match status" value="2"/>
</dbReference>
<keyword evidence="1" id="KW-0560">Oxidoreductase</keyword>
<dbReference type="Gene3D" id="3.50.50.60">
    <property type="entry name" value="FAD/NAD(P)-binding domain"/>
    <property type="match status" value="2"/>
</dbReference>